<gene>
    <name evidence="3" type="ORF">LSAT_V11C100008450</name>
</gene>
<name>A0A9R1WNV1_LACSA</name>
<dbReference type="PROSITE" id="PS50935">
    <property type="entry name" value="SSB"/>
    <property type="match status" value="1"/>
</dbReference>
<dbReference type="GO" id="GO:0090297">
    <property type="term" value="P:positive regulation of mitochondrial DNA replication"/>
    <property type="evidence" value="ECO:0000318"/>
    <property type="project" value="GO_Central"/>
</dbReference>
<evidence type="ECO:0000256" key="2">
    <source>
        <dbReference type="PROSITE-ProRule" id="PRU00252"/>
    </source>
</evidence>
<protein>
    <submittedName>
        <fullName evidence="3">Uncharacterized protein</fullName>
    </submittedName>
</protein>
<keyword evidence="4" id="KW-1185">Reference proteome</keyword>
<dbReference type="PANTHER" id="PTHR10302">
    <property type="entry name" value="SINGLE-STRANDED DNA-BINDING PROTEIN"/>
    <property type="match status" value="1"/>
</dbReference>
<dbReference type="Proteomes" id="UP000235145">
    <property type="component" value="Unassembled WGS sequence"/>
</dbReference>
<sequence length="285" mass="33217">MDTTVCRLRPLVRLFISSPCSRHLQAHRLFSSSSDDQSCRSRSLFFGESEKRSRGSDVYRQTLKTQRPPTIRWQKELENHASFIGRVNSPLKKFTTNGGLLCAHTHLKVESPSGSNRFLMIFLDMWEDMAELCVQHLKPNDYIYVSGYLRSFTLASNNGNVILQPKVIVKEINYVASNNKNTNNIIQDSGESILEKHRKRLHLWQVFFTNPYEWRDLRKSKINPRQPDFKHRSSGEALWLKPCDPPWVMRQLRLQDSRMGGIRLGERLSHRSSLSPLSYDDNRRV</sequence>
<dbReference type="GO" id="GO:0042645">
    <property type="term" value="C:mitochondrial nucleoid"/>
    <property type="evidence" value="ECO:0000318"/>
    <property type="project" value="GO_Central"/>
</dbReference>
<dbReference type="PANTHER" id="PTHR10302:SF18">
    <property type="entry name" value="PROTEIN OSB1, MITOCHONDRIAL"/>
    <property type="match status" value="1"/>
</dbReference>
<dbReference type="Gene3D" id="2.40.50.140">
    <property type="entry name" value="Nucleic acid-binding proteins"/>
    <property type="match status" value="1"/>
</dbReference>
<organism evidence="3 4">
    <name type="scientific">Lactuca sativa</name>
    <name type="common">Garden lettuce</name>
    <dbReference type="NCBI Taxonomy" id="4236"/>
    <lineage>
        <taxon>Eukaryota</taxon>
        <taxon>Viridiplantae</taxon>
        <taxon>Streptophyta</taxon>
        <taxon>Embryophyta</taxon>
        <taxon>Tracheophyta</taxon>
        <taxon>Spermatophyta</taxon>
        <taxon>Magnoliopsida</taxon>
        <taxon>eudicotyledons</taxon>
        <taxon>Gunneridae</taxon>
        <taxon>Pentapetalae</taxon>
        <taxon>asterids</taxon>
        <taxon>campanulids</taxon>
        <taxon>Asterales</taxon>
        <taxon>Asteraceae</taxon>
        <taxon>Cichorioideae</taxon>
        <taxon>Cichorieae</taxon>
        <taxon>Lactucinae</taxon>
        <taxon>Lactuca</taxon>
    </lineage>
</organism>
<evidence type="ECO:0000313" key="3">
    <source>
        <dbReference type="EMBL" id="KAJ0227533.1"/>
    </source>
</evidence>
<dbReference type="GO" id="GO:0003697">
    <property type="term" value="F:single-stranded DNA binding"/>
    <property type="evidence" value="ECO:0000318"/>
    <property type="project" value="GO_Central"/>
</dbReference>
<evidence type="ECO:0000313" key="4">
    <source>
        <dbReference type="Proteomes" id="UP000235145"/>
    </source>
</evidence>
<dbReference type="AlphaFoldDB" id="A0A9R1WNV1"/>
<evidence type="ECO:0000256" key="1">
    <source>
        <dbReference type="ARBA" id="ARBA00023125"/>
    </source>
</evidence>
<dbReference type="SUPFAM" id="SSF50249">
    <property type="entry name" value="Nucleic acid-binding proteins"/>
    <property type="match status" value="1"/>
</dbReference>
<dbReference type="InterPro" id="IPR000424">
    <property type="entry name" value="Primosome_PriB/ssb"/>
</dbReference>
<dbReference type="GO" id="GO:0006260">
    <property type="term" value="P:DNA replication"/>
    <property type="evidence" value="ECO:0000318"/>
    <property type="project" value="GO_Central"/>
</dbReference>
<dbReference type="InterPro" id="IPR012340">
    <property type="entry name" value="NA-bd_OB-fold"/>
</dbReference>
<comment type="caution">
    <text evidence="3">The sequence shown here is derived from an EMBL/GenBank/DDBJ whole genome shotgun (WGS) entry which is preliminary data.</text>
</comment>
<dbReference type="EMBL" id="NBSK02000001">
    <property type="protein sequence ID" value="KAJ0227533.1"/>
    <property type="molecule type" value="Genomic_DNA"/>
</dbReference>
<reference evidence="3 4" key="1">
    <citation type="journal article" date="2017" name="Nat. Commun.">
        <title>Genome assembly with in vitro proximity ligation data and whole-genome triplication in lettuce.</title>
        <authorList>
            <person name="Reyes-Chin-Wo S."/>
            <person name="Wang Z."/>
            <person name="Yang X."/>
            <person name="Kozik A."/>
            <person name="Arikit S."/>
            <person name="Song C."/>
            <person name="Xia L."/>
            <person name="Froenicke L."/>
            <person name="Lavelle D.O."/>
            <person name="Truco M.J."/>
            <person name="Xia R."/>
            <person name="Zhu S."/>
            <person name="Xu C."/>
            <person name="Xu H."/>
            <person name="Xu X."/>
            <person name="Cox K."/>
            <person name="Korf I."/>
            <person name="Meyers B.C."/>
            <person name="Michelmore R.W."/>
        </authorList>
    </citation>
    <scope>NUCLEOTIDE SEQUENCE [LARGE SCALE GENOMIC DNA]</scope>
    <source>
        <strain evidence="4">cv. Salinas</strain>
        <tissue evidence="3">Seedlings</tissue>
    </source>
</reference>
<dbReference type="Gramene" id="rna-gnl|WGS:NBSK|LSAT_1X19080_mrna">
    <property type="protein sequence ID" value="cds-PLY77869.1"/>
    <property type="gene ID" value="gene-LSAT_1X19080"/>
</dbReference>
<dbReference type="OrthoDB" id="1078367at2759"/>
<proteinExistence type="predicted"/>
<dbReference type="InterPro" id="IPR011344">
    <property type="entry name" value="ssDNA-bd"/>
</dbReference>
<keyword evidence="1 2" id="KW-0238">DNA-binding</keyword>
<accession>A0A9R1WNV1</accession>
<dbReference type="GO" id="GO:0008047">
    <property type="term" value="F:enzyme activator activity"/>
    <property type="evidence" value="ECO:0000318"/>
    <property type="project" value="GO_Central"/>
</dbReference>